<keyword evidence="4" id="KW-0732">Signal</keyword>
<dbReference type="InterPro" id="IPR020472">
    <property type="entry name" value="WD40_PAC1"/>
</dbReference>
<protein>
    <recommendedName>
        <fullName evidence="7">WD40 repeat domain-containing protein</fullName>
    </recommendedName>
</protein>
<proteinExistence type="predicted"/>
<evidence type="ECO:0000256" key="3">
    <source>
        <dbReference type="PROSITE-ProRule" id="PRU00221"/>
    </source>
</evidence>
<evidence type="ECO:0000313" key="6">
    <source>
        <dbReference type="Proteomes" id="UP000649604"/>
    </source>
</evidence>
<dbReference type="Pfam" id="PF00400">
    <property type="entry name" value="WD40"/>
    <property type="match status" value="3"/>
</dbReference>
<feature type="chain" id="PRO_5038767268" description="WD40 repeat domain-containing protein" evidence="4">
    <location>
        <begin position="34"/>
        <end position="190"/>
    </location>
</feature>
<dbReference type="EMBL" id="WJJP01000472">
    <property type="protein sequence ID" value="MBD3325791.1"/>
    <property type="molecule type" value="Genomic_DNA"/>
</dbReference>
<dbReference type="SUPFAM" id="SSF50978">
    <property type="entry name" value="WD40 repeat-like"/>
    <property type="match status" value="1"/>
</dbReference>
<dbReference type="InterPro" id="IPR015943">
    <property type="entry name" value="WD40/YVTN_repeat-like_dom_sf"/>
</dbReference>
<dbReference type="InterPro" id="IPR019775">
    <property type="entry name" value="WD40_repeat_CS"/>
</dbReference>
<evidence type="ECO:0008006" key="7">
    <source>
        <dbReference type="Google" id="ProtNLM"/>
    </source>
</evidence>
<keyword evidence="2" id="KW-0677">Repeat</keyword>
<dbReference type="AlphaFoldDB" id="A0A9D5JXJ0"/>
<evidence type="ECO:0000313" key="5">
    <source>
        <dbReference type="EMBL" id="MBD3325791.1"/>
    </source>
</evidence>
<dbReference type="InterPro" id="IPR001680">
    <property type="entry name" value="WD40_rpt"/>
</dbReference>
<organism evidence="5 6">
    <name type="scientific">candidate division KSB3 bacterium</name>
    <dbReference type="NCBI Taxonomy" id="2044937"/>
    <lineage>
        <taxon>Bacteria</taxon>
        <taxon>candidate division KSB3</taxon>
    </lineage>
</organism>
<feature type="repeat" description="WD" evidence="3">
    <location>
        <begin position="141"/>
        <end position="182"/>
    </location>
</feature>
<dbReference type="SMART" id="SM00320">
    <property type="entry name" value="WD40"/>
    <property type="match status" value="3"/>
</dbReference>
<dbReference type="Gene3D" id="2.130.10.10">
    <property type="entry name" value="YVTN repeat-like/Quinoprotein amine dehydrogenase"/>
    <property type="match status" value="2"/>
</dbReference>
<dbReference type="PRINTS" id="PR00320">
    <property type="entry name" value="GPROTEINBRPT"/>
</dbReference>
<dbReference type="PROSITE" id="PS50294">
    <property type="entry name" value="WD_REPEATS_REGION"/>
    <property type="match status" value="3"/>
</dbReference>
<dbReference type="PANTHER" id="PTHR22847:SF637">
    <property type="entry name" value="WD REPEAT DOMAIN 5B"/>
    <property type="match status" value="1"/>
</dbReference>
<feature type="repeat" description="WD" evidence="3">
    <location>
        <begin position="57"/>
        <end position="98"/>
    </location>
</feature>
<dbReference type="InterPro" id="IPR036322">
    <property type="entry name" value="WD40_repeat_dom_sf"/>
</dbReference>
<evidence type="ECO:0000256" key="2">
    <source>
        <dbReference type="ARBA" id="ARBA00022737"/>
    </source>
</evidence>
<dbReference type="CDD" id="cd00200">
    <property type="entry name" value="WD40"/>
    <property type="match status" value="1"/>
</dbReference>
<feature type="repeat" description="WD" evidence="3">
    <location>
        <begin position="99"/>
        <end position="140"/>
    </location>
</feature>
<dbReference type="PROSITE" id="PS50082">
    <property type="entry name" value="WD_REPEATS_2"/>
    <property type="match status" value="3"/>
</dbReference>
<dbReference type="PROSITE" id="PS51257">
    <property type="entry name" value="PROKAR_LIPOPROTEIN"/>
    <property type="match status" value="1"/>
</dbReference>
<keyword evidence="1 3" id="KW-0853">WD repeat</keyword>
<reference evidence="5" key="1">
    <citation type="submission" date="2019-11" db="EMBL/GenBank/DDBJ databases">
        <title>Microbial mats filling the niche in hypersaline microbial mats.</title>
        <authorList>
            <person name="Wong H.L."/>
            <person name="Macleod F.I."/>
            <person name="White R.A. III"/>
            <person name="Burns B.P."/>
        </authorList>
    </citation>
    <scope>NUCLEOTIDE SEQUENCE</scope>
    <source>
        <strain evidence="5">Rbin_158</strain>
    </source>
</reference>
<gene>
    <name evidence="5" type="ORF">GF339_14495</name>
</gene>
<feature type="signal peptide" evidence="4">
    <location>
        <begin position="1"/>
        <end position="33"/>
    </location>
</feature>
<dbReference type="PROSITE" id="PS00678">
    <property type="entry name" value="WD_REPEATS_1"/>
    <property type="match status" value="1"/>
</dbReference>
<accession>A0A9D5JXJ0</accession>
<sequence>MKNQGGGRIIMKSSIRHLFSMAVLLLLAGCAEVAVQEETPLVLPTGAELRTPQLVVQTGHSKEITSLAFSPDGKVLASSSGDETVTLWHSATGKELRSLSGHSRGVAAVAISPDGTLVASGSWDETVKLWHLPTGQELRTFRGHAGWVVAVAFSPDGRLIASGSKDGTVKLWNIATGGEVRTLDNHAQSV</sequence>
<evidence type="ECO:0000256" key="4">
    <source>
        <dbReference type="SAM" id="SignalP"/>
    </source>
</evidence>
<comment type="caution">
    <text evidence="5">The sequence shown here is derived from an EMBL/GenBank/DDBJ whole genome shotgun (WGS) entry which is preliminary data.</text>
</comment>
<evidence type="ECO:0000256" key="1">
    <source>
        <dbReference type="ARBA" id="ARBA00022574"/>
    </source>
</evidence>
<dbReference type="PANTHER" id="PTHR22847">
    <property type="entry name" value="WD40 REPEAT PROTEIN"/>
    <property type="match status" value="1"/>
</dbReference>
<name>A0A9D5JXJ0_9BACT</name>
<dbReference type="Proteomes" id="UP000649604">
    <property type="component" value="Unassembled WGS sequence"/>
</dbReference>